<dbReference type="Pfam" id="PF00168">
    <property type="entry name" value="C2"/>
    <property type="match status" value="3"/>
</dbReference>
<feature type="domain" description="C2" evidence="10">
    <location>
        <begin position="25"/>
        <end position="143"/>
    </location>
</feature>
<keyword evidence="7 9" id="KW-1133">Transmembrane helix</keyword>
<feature type="domain" description="C2" evidence="10">
    <location>
        <begin position="352"/>
        <end position="473"/>
    </location>
</feature>
<dbReference type="Pfam" id="PF08372">
    <property type="entry name" value="PRT_C"/>
    <property type="match status" value="1"/>
</dbReference>
<keyword evidence="8 9" id="KW-0472">Membrane</keyword>
<keyword evidence="6" id="KW-0106">Calcium</keyword>
<dbReference type="CDD" id="cd08377">
    <property type="entry name" value="C2C_MCTP_PRT"/>
    <property type="match status" value="1"/>
</dbReference>
<dbReference type="InterPro" id="IPR035892">
    <property type="entry name" value="C2_domain_sf"/>
</dbReference>
<evidence type="ECO:0000313" key="11">
    <source>
        <dbReference type="Proteomes" id="UP001652642"/>
    </source>
</evidence>
<dbReference type="RefSeq" id="XP_072848630.1">
    <property type="nucleotide sequence ID" value="XM_072992529.1"/>
</dbReference>
<dbReference type="CDD" id="cd08376">
    <property type="entry name" value="C2B_MCTP_PRT"/>
    <property type="match status" value="1"/>
</dbReference>
<comment type="similarity">
    <text evidence="2">Belongs to the MCTP family.</text>
</comment>
<dbReference type="GeneID" id="110078785"/>
<evidence type="ECO:0000256" key="3">
    <source>
        <dbReference type="ARBA" id="ARBA00022692"/>
    </source>
</evidence>
<organism evidence="11 12">
    <name type="scientific">Pogona vitticeps</name>
    <name type="common">central bearded dragon</name>
    <dbReference type="NCBI Taxonomy" id="103695"/>
    <lineage>
        <taxon>Eukaryota</taxon>
        <taxon>Metazoa</taxon>
        <taxon>Chordata</taxon>
        <taxon>Craniata</taxon>
        <taxon>Vertebrata</taxon>
        <taxon>Euteleostomi</taxon>
        <taxon>Lepidosauria</taxon>
        <taxon>Squamata</taxon>
        <taxon>Bifurcata</taxon>
        <taxon>Unidentata</taxon>
        <taxon>Episquamata</taxon>
        <taxon>Toxicofera</taxon>
        <taxon>Iguania</taxon>
        <taxon>Acrodonta</taxon>
        <taxon>Agamidae</taxon>
        <taxon>Amphibolurinae</taxon>
        <taxon>Pogona</taxon>
    </lineage>
</organism>
<dbReference type="InterPro" id="IPR013583">
    <property type="entry name" value="MCTP_C"/>
</dbReference>
<evidence type="ECO:0000259" key="10">
    <source>
        <dbReference type="PROSITE" id="PS50004"/>
    </source>
</evidence>
<keyword evidence="11" id="KW-1185">Reference proteome</keyword>
<feature type="transmembrane region" description="Helical" evidence="9">
    <location>
        <begin position="557"/>
        <end position="588"/>
    </location>
</feature>
<evidence type="ECO:0000256" key="8">
    <source>
        <dbReference type="ARBA" id="ARBA00023136"/>
    </source>
</evidence>
<dbReference type="CDD" id="cd04042">
    <property type="entry name" value="C2A_MCTP_PRT"/>
    <property type="match status" value="1"/>
</dbReference>
<keyword evidence="5" id="KW-0677">Repeat</keyword>
<sequence>MKPKISTCFSKLKTRQMLTFGPNQRTNTAGTSNAELPQVDPGMYQLDVTLKRGHNLAARDRRGTSDPYVKFKIGGKEVFRSKTIHKTLNPVWEEKTSIFIEHLREQLYIKVFDYDFGLQDDFIGSTFLDLSSLEQNRPIDVTLSLKDPHYPDEDLGSILLTVLLTPKEQQREGTMLMRKSWKRSSKSLLLEWSWHQIGGFQTQSIRLSDLHRKAQLWRGIVSITLIEGRELKAMDPNGLSDPYVKFRLGQQKYKSKIMPKTLNPQWREHFDLHLYEERGGIIEITVWDKDAGKKDDFIGRCQVDLSTLSKEQTHKLELPLEEGEGYVVLLVTLTASAAVSISDLPISALDDPKEQEEILKRYSLLRMFHNMKDVGFLQVKVIRAEGLMAADVTGKSDPFCVVELNNDRLLTHTVYKNLNPEWNKIFTFNIKDIHSVLEVTVYDEDRDRSADFLGKVAIPLLSIQNGEQKAYVLKNKQLTGPTKGVIYLEIDVIFNAVKASVRTLIPKEQKYIEEENRISKQLLLRNFIRMKRCVMVLINAAYYINSCFDWDSPPRSLAAFVLFLLVTWNFELYMIPLSLLLLLAWNYFLIISGKDNRQHDTKEMIVAKKPFHISASVVEDMLEDEEEEDDRDDKDSEKKGFMNKLYAIQEVCVSVQNVLDEVASFGERIKNTFNWTVPFLSWLAIVALCVFTVILYFIPLRYIVLVWGINKFTKKLRSPYAIDNNELLDFLSRVPSDVQVVQYQELKHDLTHSPSKRKKNNPG</sequence>
<reference evidence="11" key="1">
    <citation type="submission" date="2025-05" db="UniProtKB">
        <authorList>
            <consortium name="RefSeq"/>
        </authorList>
    </citation>
    <scope>NUCLEOTIDE SEQUENCE [LARGE SCALE GENOMIC DNA]</scope>
</reference>
<name>A0ABM5FTA5_9SAUR</name>
<evidence type="ECO:0000256" key="7">
    <source>
        <dbReference type="ARBA" id="ARBA00022989"/>
    </source>
</evidence>
<dbReference type="SUPFAM" id="SSF49562">
    <property type="entry name" value="C2 domain (Calcium/lipid-binding domain, CaLB)"/>
    <property type="match status" value="3"/>
</dbReference>
<protein>
    <submittedName>
        <fullName evidence="12">Multiple C2 and transmembrane domain-containing protein 1 isoform X11</fullName>
    </submittedName>
</protein>
<dbReference type="PANTHER" id="PTHR45911">
    <property type="entry name" value="C2 DOMAIN-CONTAINING PROTEIN"/>
    <property type="match status" value="1"/>
</dbReference>
<evidence type="ECO:0000313" key="12">
    <source>
        <dbReference type="RefSeq" id="XP_072848630.1"/>
    </source>
</evidence>
<evidence type="ECO:0000256" key="9">
    <source>
        <dbReference type="SAM" id="Phobius"/>
    </source>
</evidence>
<feature type="domain" description="C2" evidence="10">
    <location>
        <begin position="201"/>
        <end position="318"/>
    </location>
</feature>
<comment type="subcellular location">
    <subcellularLocation>
        <location evidence="1">Membrane</location>
        <topology evidence="1">Multi-pass membrane protein</topology>
    </subcellularLocation>
</comment>
<keyword evidence="3 9" id="KW-0812">Transmembrane</keyword>
<evidence type="ECO:0000256" key="5">
    <source>
        <dbReference type="ARBA" id="ARBA00022737"/>
    </source>
</evidence>
<dbReference type="PRINTS" id="PR00360">
    <property type="entry name" value="C2DOMAIN"/>
</dbReference>
<keyword evidence="4" id="KW-0479">Metal-binding</keyword>
<reference evidence="12" key="2">
    <citation type="submission" date="2025-08" db="UniProtKB">
        <authorList>
            <consortium name="RefSeq"/>
        </authorList>
    </citation>
    <scope>IDENTIFICATION</scope>
</reference>
<dbReference type="Gene3D" id="2.60.40.150">
    <property type="entry name" value="C2 domain"/>
    <property type="match status" value="3"/>
</dbReference>
<gene>
    <name evidence="12" type="primary">MCTP1</name>
</gene>
<proteinExistence type="inferred from homology"/>
<evidence type="ECO:0000256" key="2">
    <source>
        <dbReference type="ARBA" id="ARBA00007923"/>
    </source>
</evidence>
<dbReference type="SMART" id="SM00239">
    <property type="entry name" value="C2"/>
    <property type="match status" value="3"/>
</dbReference>
<dbReference type="InterPro" id="IPR000008">
    <property type="entry name" value="C2_dom"/>
</dbReference>
<evidence type="ECO:0000256" key="6">
    <source>
        <dbReference type="ARBA" id="ARBA00022837"/>
    </source>
</evidence>
<feature type="transmembrane region" description="Helical" evidence="9">
    <location>
        <begin position="679"/>
        <end position="707"/>
    </location>
</feature>
<accession>A0ABM5FTA5</accession>
<dbReference type="PANTHER" id="PTHR45911:SF3">
    <property type="entry name" value="DYSFERLIN-RELATED"/>
    <property type="match status" value="1"/>
</dbReference>
<evidence type="ECO:0000256" key="4">
    <source>
        <dbReference type="ARBA" id="ARBA00022723"/>
    </source>
</evidence>
<dbReference type="PROSITE" id="PS50004">
    <property type="entry name" value="C2"/>
    <property type="match status" value="3"/>
</dbReference>
<evidence type="ECO:0000256" key="1">
    <source>
        <dbReference type="ARBA" id="ARBA00004141"/>
    </source>
</evidence>
<dbReference type="Proteomes" id="UP001652642">
    <property type="component" value="Chromosome 2"/>
</dbReference>